<sequence length="266" mass="27752">MPDSQPLLLLTRPRAASERFLGELRDGGGSGFTPVLSPLIEVETTGPLPEMSGVTGLIFTSANGVRAYAELGGAPLPLCYAVGEATARAARHIGMKPKVAQGDAEALLALVLEDSPGGALLHLRGTHARGDLAARLTAAGQPCAEAVIYDQPTRPLSAEAVVALRGQLPVVVPLFSPRSAALFAAAARDVNATAPLFAAYMSAEVEASLSGLYVLDSEIVLRPDARLMRKSVEKLLECARLLVERGGSVKSYESDARSGKDPQATD</sequence>
<evidence type="ECO:0000259" key="1">
    <source>
        <dbReference type="Pfam" id="PF02602"/>
    </source>
</evidence>
<dbReference type="GO" id="GO:0033014">
    <property type="term" value="P:tetrapyrrole biosynthetic process"/>
    <property type="evidence" value="ECO:0007669"/>
    <property type="project" value="InterPro"/>
</dbReference>
<name>A0A2A3JXH9_9RHOB</name>
<reference evidence="3" key="1">
    <citation type="submission" date="2017-09" db="EMBL/GenBank/DDBJ databases">
        <title>Yangia sp. SAOS 153D whole genome sequencing.</title>
        <authorList>
            <person name="Verma A."/>
            <person name="Krishnamurthi S."/>
        </authorList>
    </citation>
    <scope>NUCLEOTIDE SEQUENCE [LARGE SCALE GENOMIC DNA]</scope>
    <source>
        <strain evidence="3">SAOS 153D</strain>
    </source>
</reference>
<protein>
    <submittedName>
        <fullName evidence="3">Uroporphyrinogen-III synthase</fullName>
    </submittedName>
</protein>
<keyword evidence="4" id="KW-1185">Reference proteome</keyword>
<evidence type="ECO:0000313" key="3">
    <source>
        <dbReference type="EMBL" id="PBD19852.1"/>
    </source>
</evidence>
<dbReference type="AlphaFoldDB" id="A0A2A3JXH9"/>
<dbReference type="GO" id="GO:0004852">
    <property type="term" value="F:uroporphyrinogen-III synthase activity"/>
    <property type="evidence" value="ECO:0007669"/>
    <property type="project" value="InterPro"/>
</dbReference>
<organism evidence="3">
    <name type="scientific">Alloyangia mangrovi</name>
    <dbReference type="NCBI Taxonomy" id="1779329"/>
    <lineage>
        <taxon>Bacteria</taxon>
        <taxon>Pseudomonadati</taxon>
        <taxon>Pseudomonadota</taxon>
        <taxon>Alphaproteobacteria</taxon>
        <taxon>Rhodobacterales</taxon>
        <taxon>Roseobacteraceae</taxon>
        <taxon>Alloyangia</taxon>
    </lineage>
</organism>
<dbReference type="OrthoDB" id="7204250at2"/>
<dbReference type="CDD" id="cd06578">
    <property type="entry name" value="HemD"/>
    <property type="match status" value="1"/>
</dbReference>
<gene>
    <name evidence="2" type="ORF">CLG85_004755</name>
    <name evidence="3" type="ORF">CLG85_07225</name>
</gene>
<dbReference type="Pfam" id="PF02602">
    <property type="entry name" value="HEM4"/>
    <property type="match status" value="1"/>
</dbReference>
<dbReference type="Gene3D" id="3.40.50.10090">
    <property type="match status" value="1"/>
</dbReference>
<dbReference type="EMBL" id="NTHN02000006">
    <property type="protein sequence ID" value="MCT4369685.1"/>
    <property type="molecule type" value="Genomic_DNA"/>
</dbReference>
<proteinExistence type="predicted"/>
<feature type="domain" description="Tetrapyrrole biosynthesis uroporphyrinogen III synthase" evidence="1">
    <location>
        <begin position="30"/>
        <end position="194"/>
    </location>
</feature>
<reference evidence="2" key="3">
    <citation type="submission" date="2024-05" db="EMBL/GenBank/DDBJ databases">
        <title>Yangia mangrovi SAOS 153D genome.</title>
        <authorList>
            <person name="Verma A."/>
            <person name="Pal Y."/>
            <person name="Sundharam S."/>
            <person name="Bisht B."/>
            <person name="Srinivasan K."/>
        </authorList>
    </citation>
    <scope>NUCLEOTIDE SEQUENCE</scope>
    <source>
        <strain evidence="2">SAOS 153D</strain>
    </source>
</reference>
<dbReference type="InterPro" id="IPR003754">
    <property type="entry name" value="4pyrrol_synth_uPrphyn_synth"/>
</dbReference>
<dbReference type="RefSeq" id="WP_095881654.1">
    <property type="nucleotide sequence ID" value="NZ_NTHN02000006.1"/>
</dbReference>
<dbReference type="Proteomes" id="UP000217448">
    <property type="component" value="Unassembled WGS sequence"/>
</dbReference>
<reference evidence="4" key="2">
    <citation type="submission" date="2023-07" db="EMBL/GenBank/DDBJ databases">
        <title>Yangia mangrovi SAOS 153D genome.</title>
        <authorList>
            <person name="Verma A."/>
            <person name="Pal Y."/>
            <person name="Sundharam S."/>
            <person name="Bisht B."/>
            <person name="Srinivasan K."/>
        </authorList>
    </citation>
    <scope>NUCLEOTIDE SEQUENCE [LARGE SCALE GENOMIC DNA]</scope>
    <source>
        <strain evidence="4">SAOS 153D</strain>
    </source>
</reference>
<comment type="caution">
    <text evidence="3">The sequence shown here is derived from an EMBL/GenBank/DDBJ whole genome shotgun (WGS) entry which is preliminary data.</text>
</comment>
<evidence type="ECO:0000313" key="4">
    <source>
        <dbReference type="Proteomes" id="UP000217448"/>
    </source>
</evidence>
<dbReference type="SUPFAM" id="SSF69618">
    <property type="entry name" value="HemD-like"/>
    <property type="match status" value="1"/>
</dbReference>
<evidence type="ECO:0000313" key="2">
    <source>
        <dbReference type="EMBL" id="MCT4369685.1"/>
    </source>
</evidence>
<accession>A0A2A3JXH9</accession>
<dbReference type="InterPro" id="IPR036108">
    <property type="entry name" value="4pyrrol_syn_uPrphyn_synt_sf"/>
</dbReference>
<dbReference type="EMBL" id="NTHN01000090">
    <property type="protein sequence ID" value="PBD19852.1"/>
    <property type="molecule type" value="Genomic_DNA"/>
</dbReference>